<dbReference type="SMART" id="SM00317">
    <property type="entry name" value="SET"/>
    <property type="match status" value="1"/>
</dbReference>
<dbReference type="AlphaFoldDB" id="A0A8B8BX21"/>
<dbReference type="GO" id="GO:0005700">
    <property type="term" value="C:polytene chromosome"/>
    <property type="evidence" value="ECO:0007669"/>
    <property type="project" value="TreeGrafter"/>
</dbReference>
<accession>A0A8B8BX21</accession>
<dbReference type="Pfam" id="PF00856">
    <property type="entry name" value="SET"/>
    <property type="match status" value="1"/>
</dbReference>
<dbReference type="GO" id="GO:0042799">
    <property type="term" value="F:histone H4K20 methyltransferase activity"/>
    <property type="evidence" value="ECO:0007669"/>
    <property type="project" value="TreeGrafter"/>
</dbReference>
<dbReference type="Gene3D" id="2.170.270.10">
    <property type="entry name" value="SET domain"/>
    <property type="match status" value="1"/>
</dbReference>
<evidence type="ECO:0000256" key="1">
    <source>
        <dbReference type="SAM" id="MobiDB-lite"/>
    </source>
</evidence>
<dbReference type="Proteomes" id="UP000694844">
    <property type="component" value="Chromosome 8"/>
</dbReference>
<dbReference type="GO" id="GO:0043516">
    <property type="term" value="P:regulation of DNA damage response, signal transduction by p53 class mediator"/>
    <property type="evidence" value="ECO:0007669"/>
    <property type="project" value="TreeGrafter"/>
</dbReference>
<name>A0A8B8BX21_CRAVI</name>
<evidence type="ECO:0000259" key="2">
    <source>
        <dbReference type="PROSITE" id="PS50280"/>
    </source>
</evidence>
<dbReference type="PANTHER" id="PTHR46167">
    <property type="entry name" value="N-LYSINE METHYLTRANSFERASE KMT5A"/>
    <property type="match status" value="1"/>
</dbReference>
<dbReference type="InterPro" id="IPR046341">
    <property type="entry name" value="SET_dom_sf"/>
</dbReference>
<protein>
    <submittedName>
        <fullName evidence="4 5">Histone-lysine N-methyltransferase SUV39H2-like</fullName>
    </submittedName>
</protein>
<dbReference type="Proteomes" id="UP000694844">
    <property type="component" value="Chromosome 9"/>
</dbReference>
<sequence length="303" mass="35416">MADRAFLRKCVRDLCRPREHRNFLVRCRIDIERPRCLYSLFEEVHVIPFCVAKEEATKYIQLKEDKEGCEVGFVDEIIGKGVFAKKDYQKGEFVLEYDGELLSRKEGEQREKKYDANPDVGSFIYYPSRGKFCIDATFSKRRGRYANDAPRSDPRCNAEVLPFYLDYRPYLALFARRYIHAGEEIRYDYGVKNLSWRKTEDSNNSSEAENSIDDDQDNLKDSNDSEKARNSIRNGQDNLKMKNCFVLLKRLPPRRLSYLCKSTMVVISVPYDVLLPVFLGTALRVAELPSHWLSYLLLDRHIS</sequence>
<dbReference type="InterPro" id="IPR051760">
    <property type="entry name" value="KMT5A"/>
</dbReference>
<dbReference type="RefSeq" id="XP_022307927.1">
    <property type="nucleotide sequence ID" value="XM_022452219.1"/>
</dbReference>
<dbReference type="PANTHER" id="PTHR46167:SF1">
    <property type="entry name" value="N-LYSINE METHYLTRANSFERASE KMT5A"/>
    <property type="match status" value="1"/>
</dbReference>
<dbReference type="RefSeq" id="XP_022300824.1">
    <property type="nucleotide sequence ID" value="XM_022445116.1"/>
</dbReference>
<keyword evidence="3" id="KW-1185">Reference proteome</keyword>
<evidence type="ECO:0000313" key="5">
    <source>
        <dbReference type="RefSeq" id="XP_022307927.1"/>
    </source>
</evidence>
<dbReference type="PROSITE" id="PS50280">
    <property type="entry name" value="SET"/>
    <property type="match status" value="1"/>
</dbReference>
<feature type="domain" description="SET" evidence="2">
    <location>
        <begin position="67"/>
        <end position="190"/>
    </location>
</feature>
<evidence type="ECO:0000313" key="4">
    <source>
        <dbReference type="RefSeq" id="XP_022300824.1"/>
    </source>
</evidence>
<dbReference type="GO" id="GO:0006357">
    <property type="term" value="P:regulation of transcription by RNA polymerase II"/>
    <property type="evidence" value="ECO:0007669"/>
    <property type="project" value="TreeGrafter"/>
</dbReference>
<dbReference type="GO" id="GO:0005634">
    <property type="term" value="C:nucleus"/>
    <property type="evidence" value="ECO:0007669"/>
    <property type="project" value="TreeGrafter"/>
</dbReference>
<feature type="compositionally biased region" description="Basic and acidic residues" evidence="1">
    <location>
        <begin position="217"/>
        <end position="229"/>
    </location>
</feature>
<proteinExistence type="predicted"/>
<dbReference type="GeneID" id="111113927"/>
<dbReference type="OrthoDB" id="10067281at2759"/>
<dbReference type="KEGG" id="cvn:111113927"/>
<gene>
    <name evidence="5" type="primary">LOC111113927</name>
    <name evidence="4" type="synonym">LOC111109027</name>
</gene>
<evidence type="ECO:0000313" key="3">
    <source>
        <dbReference type="Proteomes" id="UP000694844"/>
    </source>
</evidence>
<feature type="region of interest" description="Disordered" evidence="1">
    <location>
        <begin position="200"/>
        <end position="233"/>
    </location>
</feature>
<dbReference type="SUPFAM" id="SSF82199">
    <property type="entry name" value="SET domain"/>
    <property type="match status" value="1"/>
</dbReference>
<dbReference type="InterPro" id="IPR001214">
    <property type="entry name" value="SET_dom"/>
</dbReference>
<dbReference type="KEGG" id="cvn:111109027"/>
<reference evidence="4 5" key="1">
    <citation type="submission" date="2025-04" db="UniProtKB">
        <authorList>
            <consortium name="RefSeq"/>
        </authorList>
    </citation>
    <scope>IDENTIFICATION</scope>
    <source>
        <tissue evidence="4 5">Whole sample</tissue>
    </source>
</reference>
<organism evidence="3 5">
    <name type="scientific">Crassostrea virginica</name>
    <name type="common">Eastern oyster</name>
    <dbReference type="NCBI Taxonomy" id="6565"/>
    <lineage>
        <taxon>Eukaryota</taxon>
        <taxon>Metazoa</taxon>
        <taxon>Spiralia</taxon>
        <taxon>Lophotrochozoa</taxon>
        <taxon>Mollusca</taxon>
        <taxon>Bivalvia</taxon>
        <taxon>Autobranchia</taxon>
        <taxon>Pteriomorphia</taxon>
        <taxon>Ostreida</taxon>
        <taxon>Ostreoidea</taxon>
        <taxon>Ostreidae</taxon>
        <taxon>Crassostrea</taxon>
    </lineage>
</organism>